<name>A0A8H4R2S2_9AGAR</name>
<dbReference type="Pfam" id="PF01565">
    <property type="entry name" value="FAD_binding_4"/>
    <property type="match status" value="1"/>
</dbReference>
<evidence type="ECO:0000256" key="2">
    <source>
        <dbReference type="ARBA" id="ARBA00005466"/>
    </source>
</evidence>
<reference evidence="7 8" key="1">
    <citation type="submission" date="2019-12" db="EMBL/GenBank/DDBJ databases">
        <authorList>
            <person name="Floudas D."/>
            <person name="Bentzer J."/>
            <person name="Ahren D."/>
            <person name="Johansson T."/>
            <person name="Persson P."/>
            <person name="Tunlid A."/>
        </authorList>
    </citation>
    <scope>NUCLEOTIDE SEQUENCE [LARGE SCALE GENOMIC DNA]</scope>
    <source>
        <strain evidence="7 8">CBS 102.39</strain>
    </source>
</reference>
<comment type="cofactor">
    <cofactor evidence="1">
        <name>FAD</name>
        <dbReference type="ChEBI" id="CHEBI:57692"/>
    </cofactor>
</comment>
<evidence type="ECO:0000259" key="6">
    <source>
        <dbReference type="PROSITE" id="PS51387"/>
    </source>
</evidence>
<dbReference type="InterPro" id="IPR016166">
    <property type="entry name" value="FAD-bd_PCMH"/>
</dbReference>
<dbReference type="InterPro" id="IPR050416">
    <property type="entry name" value="FAD-linked_Oxidoreductase"/>
</dbReference>
<dbReference type="GO" id="GO:0071949">
    <property type="term" value="F:FAD binding"/>
    <property type="evidence" value="ECO:0007669"/>
    <property type="project" value="InterPro"/>
</dbReference>
<evidence type="ECO:0000256" key="5">
    <source>
        <dbReference type="ARBA" id="ARBA00023002"/>
    </source>
</evidence>
<dbReference type="GO" id="GO:0016491">
    <property type="term" value="F:oxidoreductase activity"/>
    <property type="evidence" value="ECO:0007669"/>
    <property type="project" value="UniProtKB-KW"/>
</dbReference>
<evidence type="ECO:0000256" key="4">
    <source>
        <dbReference type="ARBA" id="ARBA00022827"/>
    </source>
</evidence>
<gene>
    <name evidence="7" type="ORF">D9613_001013</name>
</gene>
<feature type="domain" description="FAD-binding PCMH-type" evidence="6">
    <location>
        <begin position="40"/>
        <end position="217"/>
    </location>
</feature>
<dbReference type="InterPro" id="IPR006094">
    <property type="entry name" value="Oxid_FAD_bind_N"/>
</dbReference>
<dbReference type="PANTHER" id="PTHR42973:SF39">
    <property type="entry name" value="FAD-BINDING PCMH-TYPE DOMAIN-CONTAINING PROTEIN"/>
    <property type="match status" value="1"/>
</dbReference>
<dbReference type="InterPro" id="IPR016169">
    <property type="entry name" value="FAD-bd_PCMH_sub2"/>
</dbReference>
<dbReference type="PROSITE" id="PS51387">
    <property type="entry name" value="FAD_PCMH"/>
    <property type="match status" value="1"/>
</dbReference>
<evidence type="ECO:0000256" key="3">
    <source>
        <dbReference type="ARBA" id="ARBA00022630"/>
    </source>
</evidence>
<keyword evidence="5" id="KW-0560">Oxidoreductase</keyword>
<dbReference type="Gene3D" id="3.30.43.10">
    <property type="entry name" value="Uridine Diphospho-n-acetylenolpyruvylglucosamine Reductase, domain 2"/>
    <property type="match status" value="1"/>
</dbReference>
<dbReference type="SUPFAM" id="SSF56176">
    <property type="entry name" value="FAD-binding/transporter-associated domain-like"/>
    <property type="match status" value="1"/>
</dbReference>
<organism evidence="7 8">
    <name type="scientific">Agrocybe pediades</name>
    <dbReference type="NCBI Taxonomy" id="84607"/>
    <lineage>
        <taxon>Eukaryota</taxon>
        <taxon>Fungi</taxon>
        <taxon>Dikarya</taxon>
        <taxon>Basidiomycota</taxon>
        <taxon>Agaricomycotina</taxon>
        <taxon>Agaricomycetes</taxon>
        <taxon>Agaricomycetidae</taxon>
        <taxon>Agaricales</taxon>
        <taxon>Agaricineae</taxon>
        <taxon>Strophariaceae</taxon>
        <taxon>Agrocybe</taxon>
    </lineage>
</organism>
<dbReference type="InterPro" id="IPR036318">
    <property type="entry name" value="FAD-bd_PCMH-like_sf"/>
</dbReference>
<keyword evidence="3" id="KW-0285">Flavoprotein</keyword>
<proteinExistence type="inferred from homology"/>
<keyword evidence="4" id="KW-0274">FAD</keyword>
<dbReference type="Gene3D" id="3.40.462.20">
    <property type="match status" value="1"/>
</dbReference>
<dbReference type="AlphaFoldDB" id="A0A8H4R2S2"/>
<dbReference type="InterPro" id="IPR016167">
    <property type="entry name" value="FAD-bd_PCMH_sub1"/>
</dbReference>
<evidence type="ECO:0000313" key="7">
    <source>
        <dbReference type="EMBL" id="KAF4620737.1"/>
    </source>
</evidence>
<accession>A0A8H4R2S2</accession>
<dbReference type="PANTHER" id="PTHR42973">
    <property type="entry name" value="BINDING OXIDOREDUCTASE, PUTATIVE (AFU_ORTHOLOGUE AFUA_1G17690)-RELATED"/>
    <property type="match status" value="1"/>
</dbReference>
<dbReference type="EMBL" id="JAACJL010000015">
    <property type="protein sequence ID" value="KAF4620737.1"/>
    <property type="molecule type" value="Genomic_DNA"/>
</dbReference>
<comment type="similarity">
    <text evidence="2">Belongs to the oxygen-dependent FAD-linked oxidoreductase family.</text>
</comment>
<sequence length="562" mass="62656">MPSIVSAIETLDENLPYGEVLYPGEVSYERAVFIGNLLYRLTTPFAVILPRNIAEVQEIVKYCYDNKIRLTVKNGGHSYAGYCLNDEGIVLDMSAMREVHINDNSTLVKIQGGATWVDAYATLVGKDAANIIIGGQCPFVGVSGFTLGGGLSPFSRSYGLGVDNVVEMTMVTATGDLVTVTDHEMEQHKRDLFWALRGGGGGNFGILVDFTSKVHKLRNADGHIVAGNLTWKLPSQEQDFKDMMKTWNDAPQWPPELAADMITRFVDGEMVGQMTILFNGTMEECLKEVAPLMKYNPVNEMKQMQWSDWVKIDEGFEVDSKVYHHHASVILPNNDVTPAVTDLIVSLVKESHTLPGDPGQCSILWDHIGQATTKVKSDDTAFFWRDGFYVMTILVQWLDPAQNQKYLDFADKCKNSFLPFAIQGKAAYLNYIDSTVQNWQDAYYGSNYARLQKIKDHWDPTNFFHFDQSIELTGTTNNGKAPAQRAIGTVNTGIVLPPEVSTKTEGVSMDVCGDGHSNRTKQTKARWDAYSMPDPTVLHGVTSHKEIYKIDGMERIKVLRGF</sequence>
<evidence type="ECO:0000313" key="8">
    <source>
        <dbReference type="Proteomes" id="UP000521872"/>
    </source>
</evidence>
<dbReference type="InterPro" id="IPR012951">
    <property type="entry name" value="BBE"/>
</dbReference>
<keyword evidence="8" id="KW-1185">Reference proteome</keyword>
<dbReference type="Proteomes" id="UP000521872">
    <property type="component" value="Unassembled WGS sequence"/>
</dbReference>
<protein>
    <recommendedName>
        <fullName evidence="6">FAD-binding PCMH-type domain-containing protein</fullName>
    </recommendedName>
</protein>
<dbReference type="Pfam" id="PF08031">
    <property type="entry name" value="BBE"/>
    <property type="match status" value="1"/>
</dbReference>
<comment type="caution">
    <text evidence="7">The sequence shown here is derived from an EMBL/GenBank/DDBJ whole genome shotgun (WGS) entry which is preliminary data.</text>
</comment>
<evidence type="ECO:0000256" key="1">
    <source>
        <dbReference type="ARBA" id="ARBA00001974"/>
    </source>
</evidence>
<dbReference type="Gene3D" id="3.30.465.10">
    <property type="match status" value="1"/>
</dbReference>